<dbReference type="CDD" id="cd06222">
    <property type="entry name" value="RNase_H_like"/>
    <property type="match status" value="1"/>
</dbReference>
<evidence type="ECO:0000259" key="2">
    <source>
        <dbReference type="Pfam" id="PF13456"/>
    </source>
</evidence>
<organism evidence="3 4">
    <name type="scientific">Phoenix dactylifera</name>
    <name type="common">Date palm</name>
    <dbReference type="NCBI Taxonomy" id="42345"/>
    <lineage>
        <taxon>Eukaryota</taxon>
        <taxon>Viridiplantae</taxon>
        <taxon>Streptophyta</taxon>
        <taxon>Embryophyta</taxon>
        <taxon>Tracheophyta</taxon>
        <taxon>Spermatophyta</taxon>
        <taxon>Magnoliopsida</taxon>
        <taxon>Liliopsida</taxon>
        <taxon>Arecaceae</taxon>
        <taxon>Coryphoideae</taxon>
        <taxon>Phoeniceae</taxon>
        <taxon>Phoenix</taxon>
    </lineage>
</organism>
<protein>
    <submittedName>
        <fullName evidence="4">Uncharacterized protein LOC120104394</fullName>
    </submittedName>
</protein>
<dbReference type="GeneID" id="120104394"/>
<reference evidence="3" key="1">
    <citation type="journal article" date="2019" name="Nat. Commun.">
        <title>Genome-wide association mapping of date palm fruit traits.</title>
        <authorList>
            <person name="Hazzouri K.M."/>
            <person name="Gros-Balthazard M."/>
            <person name="Flowers J.M."/>
            <person name="Copetti D."/>
            <person name="Lemansour A."/>
            <person name="Lebrun M."/>
            <person name="Masmoudi K."/>
            <person name="Ferrand S."/>
            <person name="Dhar M.I."/>
            <person name="Fresquez Z.A."/>
            <person name="Rosas U."/>
            <person name="Zhang J."/>
            <person name="Talag J."/>
            <person name="Lee S."/>
            <person name="Kudrna D."/>
            <person name="Powell R.F."/>
            <person name="Leitch I.J."/>
            <person name="Krueger R.R."/>
            <person name="Wing R.A."/>
            <person name="Amiri K.M.A."/>
            <person name="Purugganan M.D."/>
        </authorList>
    </citation>
    <scope>NUCLEOTIDE SEQUENCE [LARGE SCALE GENOMIC DNA]</scope>
    <source>
        <strain evidence="3">cv. Khalas</strain>
    </source>
</reference>
<evidence type="ECO:0000313" key="4">
    <source>
        <dbReference type="RefSeq" id="XP_038971321.1"/>
    </source>
</evidence>
<dbReference type="InterPro" id="IPR044730">
    <property type="entry name" value="RNase_H-like_dom_plant"/>
</dbReference>
<keyword evidence="3" id="KW-1185">Reference proteome</keyword>
<dbReference type="InterPro" id="IPR002156">
    <property type="entry name" value="RNaseH_domain"/>
</dbReference>
<dbReference type="GO" id="GO:0004523">
    <property type="term" value="F:RNA-DNA hybrid ribonuclease activity"/>
    <property type="evidence" value="ECO:0007669"/>
    <property type="project" value="InterPro"/>
</dbReference>
<dbReference type="GO" id="GO:0003676">
    <property type="term" value="F:nucleic acid binding"/>
    <property type="evidence" value="ECO:0007669"/>
    <property type="project" value="InterPro"/>
</dbReference>
<evidence type="ECO:0000259" key="1">
    <source>
        <dbReference type="Pfam" id="PF07985"/>
    </source>
</evidence>
<feature type="domain" description="RNase H type-1" evidence="2">
    <location>
        <begin position="332"/>
        <end position="454"/>
    </location>
</feature>
<dbReference type="SUPFAM" id="SSF53098">
    <property type="entry name" value="Ribonuclease H-like"/>
    <property type="match status" value="1"/>
</dbReference>
<dbReference type="Pfam" id="PF07985">
    <property type="entry name" value="SRR1"/>
    <property type="match status" value="1"/>
</dbReference>
<gene>
    <name evidence="4" type="primary">LOC120104394</name>
</gene>
<dbReference type="InterPro" id="IPR040044">
    <property type="entry name" value="SRR1L"/>
</dbReference>
<dbReference type="InterPro" id="IPR036397">
    <property type="entry name" value="RNaseH_sf"/>
</dbReference>
<dbReference type="InterPro" id="IPR012942">
    <property type="entry name" value="SRR1-like"/>
</dbReference>
<accession>A0A8B8ZB74</accession>
<reference evidence="4" key="2">
    <citation type="submission" date="2025-08" db="UniProtKB">
        <authorList>
            <consortium name="RefSeq"/>
        </authorList>
    </citation>
    <scope>IDENTIFICATION</scope>
    <source>
        <tissue evidence="4">Young leaves</tissue>
    </source>
</reference>
<dbReference type="GO" id="GO:0005737">
    <property type="term" value="C:cytoplasm"/>
    <property type="evidence" value="ECO:0007669"/>
    <property type="project" value="TreeGrafter"/>
</dbReference>
<name>A0A8B8ZB74_PHODC</name>
<sequence>MEEEDVEEALKLKEEIETTMEEIKESELYINLRNQLVNDPEVRDNVIRVLGSHESIQMVIYGIGSAECSFDSQYQLALALLLREDSCLPIGDIEIYDPVLSQADIKAYSDLRCKVLLINEQCRRRVEKPTLFFIPGLMVWLVGNLLEVTFDPKQLNQMILIDTIGRGRLETLDQLVTEGPSGLAVKVLEHEERERFRWVIRNYVNKEISFDYYDKCYFLSELKLSFFNVGPNVDMKSFLPSVSMKQRFKSDYFVAKEHRNTLIFDRLAYYHMYAEVRYMEPFTEDFYDPYLDRSCLPSSPDEKWSYIYGHIRGPARYRRIGFEPQKGWVKLNFSGFSHGKEVPAGFGGVVHDEHDNLVVSYAGPLRDVDFTMASVEALRRGLRCLIDLNFSPLPKLIIEGDALSIIRWVNRRFPPPERATKAFEEIYVLISDVECVISYVHEEANHKAVELAKKGAKLHKFQIWEHQRKVI</sequence>
<proteinExistence type="predicted"/>
<dbReference type="OrthoDB" id="687440at2759"/>
<dbReference type="KEGG" id="pda:120104394"/>
<evidence type="ECO:0000313" key="3">
    <source>
        <dbReference type="Proteomes" id="UP000228380"/>
    </source>
</evidence>
<dbReference type="PANTHER" id="PTHR28626">
    <property type="entry name" value="SRR1-LIKE PROTEIN"/>
    <property type="match status" value="1"/>
</dbReference>
<dbReference type="Pfam" id="PF13456">
    <property type="entry name" value="RVT_3"/>
    <property type="match status" value="1"/>
</dbReference>
<dbReference type="Gene3D" id="3.30.420.10">
    <property type="entry name" value="Ribonuclease H-like superfamily/Ribonuclease H"/>
    <property type="match status" value="1"/>
</dbReference>
<dbReference type="AlphaFoldDB" id="A0A8B8ZB74"/>
<dbReference type="InterPro" id="IPR012337">
    <property type="entry name" value="RNaseH-like_sf"/>
</dbReference>
<dbReference type="RefSeq" id="XP_038971321.1">
    <property type="nucleotide sequence ID" value="XM_039115393.1"/>
</dbReference>
<dbReference type="PANTHER" id="PTHR28626:SF7">
    <property type="entry name" value="OS04G0588900 PROTEIN"/>
    <property type="match status" value="1"/>
</dbReference>
<dbReference type="Proteomes" id="UP000228380">
    <property type="component" value="Chromosome 2"/>
</dbReference>
<dbReference type="GO" id="GO:0005634">
    <property type="term" value="C:nucleus"/>
    <property type="evidence" value="ECO:0007669"/>
    <property type="project" value="TreeGrafter"/>
</dbReference>
<feature type="domain" description="SRR1-like" evidence="1">
    <location>
        <begin position="53"/>
        <end position="160"/>
    </location>
</feature>